<dbReference type="EMBL" id="MLAK01000469">
    <property type="protein sequence ID" value="OHT13812.1"/>
    <property type="molecule type" value="Genomic_DNA"/>
</dbReference>
<evidence type="ECO:0000313" key="3">
    <source>
        <dbReference type="EMBL" id="OHT13812.1"/>
    </source>
</evidence>
<dbReference type="AlphaFoldDB" id="A0A1J4KVN8"/>
<gene>
    <name evidence="3" type="ORF">TRFO_15927</name>
</gene>
<feature type="coiled-coil region" evidence="1">
    <location>
        <begin position="225"/>
        <end position="263"/>
    </location>
</feature>
<dbReference type="RefSeq" id="XP_068366948.1">
    <property type="nucleotide sequence ID" value="XM_068498665.1"/>
</dbReference>
<reference evidence="3" key="1">
    <citation type="submission" date="2016-10" db="EMBL/GenBank/DDBJ databases">
        <authorList>
            <person name="Benchimol M."/>
            <person name="Almeida L.G."/>
            <person name="Vasconcelos A.T."/>
            <person name="Perreira-Neves A."/>
            <person name="Rosa I.A."/>
            <person name="Tasca T."/>
            <person name="Bogo M.R."/>
            <person name="de Souza W."/>
        </authorList>
    </citation>
    <scope>NUCLEOTIDE SEQUENCE [LARGE SCALE GENOMIC DNA]</scope>
    <source>
        <strain evidence="3">K</strain>
    </source>
</reference>
<feature type="region of interest" description="Disordered" evidence="2">
    <location>
        <begin position="317"/>
        <end position="342"/>
    </location>
</feature>
<evidence type="ECO:0000256" key="1">
    <source>
        <dbReference type="SAM" id="Coils"/>
    </source>
</evidence>
<feature type="compositionally biased region" description="Low complexity" evidence="2">
    <location>
        <begin position="202"/>
        <end position="218"/>
    </location>
</feature>
<evidence type="ECO:0000313" key="4">
    <source>
        <dbReference type="Proteomes" id="UP000179807"/>
    </source>
</evidence>
<name>A0A1J4KVN8_9EUKA</name>
<accession>A0A1J4KVN8</accession>
<feature type="compositionally biased region" description="Polar residues" evidence="2">
    <location>
        <begin position="171"/>
        <end position="187"/>
    </location>
</feature>
<dbReference type="GeneID" id="94833369"/>
<keyword evidence="4" id="KW-1185">Reference proteome</keyword>
<organism evidence="3 4">
    <name type="scientific">Tritrichomonas foetus</name>
    <dbReference type="NCBI Taxonomy" id="1144522"/>
    <lineage>
        <taxon>Eukaryota</taxon>
        <taxon>Metamonada</taxon>
        <taxon>Parabasalia</taxon>
        <taxon>Tritrichomonadida</taxon>
        <taxon>Tritrichomonadidae</taxon>
        <taxon>Tritrichomonas</taxon>
    </lineage>
</organism>
<feature type="region of interest" description="Disordered" evidence="2">
    <location>
        <begin position="125"/>
        <end position="218"/>
    </location>
</feature>
<sequence length="342" mass="38968">MIKPLKISVSADNITEILGYYHHELSQHTSDLNTLKQHVHNILQRNQINTSASDGMDIFLDNSNKRFESFAASIKSISKQIVLLETTYKRDIELSVTKITEYIDNCVKKLNERIDDLSDSYQKEKEKEIEFSLNNGSPKQNQSPQKPRSSLKKGSKKKKPNSHGQRERLNCVSSISQSNHNDSNNSPGGPLNHSHLPQSFPSGNGNATNNNSNNTHSNVNSIFDTAKLMNEISILKNSLNDYRKNSTNEKEEIKEILLKANREMFDEFNNVYIKLDDFVTKNDLDAFLADRKPSISPYQTPRLQTPRRTVHVTLINGDSLRGRPPQQQKSSAYNYGKSRTYR</sequence>
<dbReference type="OrthoDB" id="10681633at2759"/>
<comment type="caution">
    <text evidence="3">The sequence shown here is derived from an EMBL/GenBank/DDBJ whole genome shotgun (WGS) entry which is preliminary data.</text>
</comment>
<protein>
    <submittedName>
        <fullName evidence="3">Uncharacterized protein</fullName>
    </submittedName>
</protein>
<dbReference type="VEuPathDB" id="TrichDB:TRFO_15927"/>
<feature type="compositionally biased region" description="Basic residues" evidence="2">
    <location>
        <begin position="149"/>
        <end position="161"/>
    </location>
</feature>
<feature type="compositionally biased region" description="Polar residues" evidence="2">
    <location>
        <begin position="132"/>
        <end position="145"/>
    </location>
</feature>
<evidence type="ECO:0000256" key="2">
    <source>
        <dbReference type="SAM" id="MobiDB-lite"/>
    </source>
</evidence>
<keyword evidence="1" id="KW-0175">Coiled coil</keyword>
<dbReference type="Proteomes" id="UP000179807">
    <property type="component" value="Unassembled WGS sequence"/>
</dbReference>
<proteinExistence type="predicted"/>